<dbReference type="Gene3D" id="3.40.50.11890">
    <property type="match status" value="1"/>
</dbReference>
<dbReference type="GO" id="GO:0051536">
    <property type="term" value="F:iron-sulfur cluster binding"/>
    <property type="evidence" value="ECO:0007669"/>
    <property type="project" value="UniProtKB-KW"/>
</dbReference>
<keyword evidence="5" id="KW-1185">Reference proteome</keyword>
<dbReference type="Gene3D" id="3.40.50.11900">
    <property type="match status" value="1"/>
</dbReference>
<proteinExistence type="inferred from homology"/>
<dbReference type="Proteomes" id="UP000189933">
    <property type="component" value="Unassembled WGS sequence"/>
</dbReference>
<evidence type="ECO:0000256" key="2">
    <source>
        <dbReference type="ARBA" id="ARBA00005806"/>
    </source>
</evidence>
<protein>
    <submittedName>
        <fullName evidence="4">Benzoyl-CoA reductase/2-hydroxyglutaryl-CoA dehydratase subunit, BcrC/BadD/HgdB</fullName>
    </submittedName>
</protein>
<dbReference type="RefSeq" id="WP_078664321.1">
    <property type="nucleotide sequence ID" value="NZ_FUXM01000001.1"/>
</dbReference>
<accession>A0A1T4LEZ6</accession>
<dbReference type="GO" id="GO:0016836">
    <property type="term" value="F:hydro-lyase activity"/>
    <property type="evidence" value="ECO:0007669"/>
    <property type="project" value="UniProtKB-ARBA"/>
</dbReference>
<keyword evidence="3" id="KW-0411">Iron-sulfur</keyword>
<evidence type="ECO:0000313" key="5">
    <source>
        <dbReference type="Proteomes" id="UP000189933"/>
    </source>
</evidence>
<dbReference type="OrthoDB" id="9810278at2"/>
<dbReference type="AlphaFoldDB" id="A0A1T4LEZ6"/>
<gene>
    <name evidence="4" type="ORF">SAMN02745885_00174</name>
</gene>
<sequence>MGKVGITTTVPVEIIYAAGEIPVDLNNIFITSPDPMQLVEEAEVAGYPRNLCGWIKGIYSTVLANREIDRVIAVTQGDCSNTHALMETLQVQGIKTIPFAFPYDRDRDMLKLQMEKLMEALGGVTWDQVNATKQRLDRIRRKVAEIDRLTWEGQQVSGFENHLFQVSCSDFNGDPDTFEQQVEAFLAEVQHHKVIEEDVRLGYIGVPPIFSDIYQFVEELGARVVYNEVQRQFAMPFATEDIVEQYLLYTYPYDIFARLEDISREVERRNLDGIIHYTQSFCFRQIEDIIIREKLDIPVLTLEGDKPGRLDARSKMRLESFIEMLR</sequence>
<dbReference type="EMBL" id="FUXM01000001">
    <property type="protein sequence ID" value="SJZ53243.1"/>
    <property type="molecule type" value="Genomic_DNA"/>
</dbReference>
<keyword evidence="3" id="KW-0408">Iron</keyword>
<evidence type="ECO:0000256" key="3">
    <source>
        <dbReference type="ARBA" id="ARBA00023014"/>
    </source>
</evidence>
<dbReference type="InterPro" id="IPR010327">
    <property type="entry name" value="FldB/FldC_alpha/beta"/>
</dbReference>
<reference evidence="5" key="1">
    <citation type="submission" date="2017-02" db="EMBL/GenBank/DDBJ databases">
        <authorList>
            <person name="Varghese N."/>
            <person name="Submissions S."/>
        </authorList>
    </citation>
    <scope>NUCLEOTIDE SEQUENCE [LARGE SCALE GENOMIC DNA]</scope>
    <source>
        <strain evidence="5">DSM 16521</strain>
    </source>
</reference>
<organism evidence="4 5">
    <name type="scientific">Carboxydocella sporoproducens DSM 16521</name>
    <dbReference type="NCBI Taxonomy" id="1121270"/>
    <lineage>
        <taxon>Bacteria</taxon>
        <taxon>Bacillati</taxon>
        <taxon>Bacillota</taxon>
        <taxon>Clostridia</taxon>
        <taxon>Eubacteriales</taxon>
        <taxon>Clostridiales Family XVI. Incertae Sedis</taxon>
        <taxon>Carboxydocella</taxon>
    </lineage>
</organism>
<evidence type="ECO:0000256" key="1">
    <source>
        <dbReference type="ARBA" id="ARBA00001966"/>
    </source>
</evidence>
<name>A0A1T4LEZ6_9FIRM</name>
<comment type="cofactor">
    <cofactor evidence="1">
        <name>[4Fe-4S] cluster</name>
        <dbReference type="ChEBI" id="CHEBI:49883"/>
    </cofactor>
</comment>
<dbReference type="PANTHER" id="PTHR30548">
    <property type="entry name" value="2-HYDROXYGLUTARYL-COA DEHYDRATASE, D-COMPONENT-RELATED"/>
    <property type="match status" value="1"/>
</dbReference>
<keyword evidence="3" id="KW-0479">Metal-binding</keyword>
<dbReference type="PANTHER" id="PTHR30548:SF3">
    <property type="entry name" value="2-HYDROXYACYL-COA DEHYDRATASE"/>
    <property type="match status" value="1"/>
</dbReference>
<comment type="similarity">
    <text evidence="2">Belongs to the FldB/FldC dehydratase alpha/beta subunit family.</text>
</comment>
<evidence type="ECO:0000313" key="4">
    <source>
        <dbReference type="EMBL" id="SJZ53243.1"/>
    </source>
</evidence>
<dbReference type="Pfam" id="PF06050">
    <property type="entry name" value="HGD-D"/>
    <property type="match status" value="1"/>
</dbReference>